<name>A0A401JCT3_9PROT</name>
<keyword evidence="2" id="KW-0472">Membrane</keyword>
<feature type="transmembrane region" description="Helical" evidence="2">
    <location>
        <begin position="137"/>
        <end position="158"/>
    </location>
</feature>
<dbReference type="AlphaFoldDB" id="A0A401JCT3"/>
<reference evidence="4 5" key="1">
    <citation type="journal article" date="2019" name="Front. Microbiol.">
        <title>Genomes of Neutrophilic Sulfur-Oxidizing Chemolithoautotrophs Representing 9 Proteobacterial Species From 8 Genera.</title>
        <authorList>
            <person name="Watanabe T."/>
            <person name="Kojima H."/>
            <person name="Umezawa K."/>
            <person name="Hori C."/>
            <person name="Takasuka T.E."/>
            <person name="Kato Y."/>
            <person name="Fukui M."/>
        </authorList>
    </citation>
    <scope>NUCLEOTIDE SEQUENCE [LARGE SCALE GENOMIC DNA]</scope>
    <source>
        <strain evidence="4 5">TTN</strain>
    </source>
</reference>
<evidence type="ECO:0000313" key="4">
    <source>
        <dbReference type="EMBL" id="GBL45394.1"/>
    </source>
</evidence>
<accession>A0A401JCT3</accession>
<proteinExistence type="predicted"/>
<dbReference type="InterPro" id="IPR006685">
    <property type="entry name" value="MscS_channel_2nd"/>
</dbReference>
<dbReference type="InterPro" id="IPR010920">
    <property type="entry name" value="LSM_dom_sf"/>
</dbReference>
<dbReference type="SUPFAM" id="SSF50182">
    <property type="entry name" value="Sm-like ribonucleoproteins"/>
    <property type="match status" value="1"/>
</dbReference>
<dbReference type="Gene3D" id="1.10.287.1260">
    <property type="match status" value="1"/>
</dbReference>
<dbReference type="PANTHER" id="PTHR30566:SF25">
    <property type="entry name" value="INNER MEMBRANE PROTEIN"/>
    <property type="match status" value="1"/>
</dbReference>
<evidence type="ECO:0000259" key="3">
    <source>
        <dbReference type="Pfam" id="PF00924"/>
    </source>
</evidence>
<dbReference type="OrthoDB" id="9792218at2"/>
<dbReference type="Pfam" id="PF00924">
    <property type="entry name" value="MS_channel_2nd"/>
    <property type="match status" value="1"/>
</dbReference>
<keyword evidence="2" id="KW-1133">Transmembrane helix</keyword>
<evidence type="ECO:0000313" key="5">
    <source>
        <dbReference type="Proteomes" id="UP000286806"/>
    </source>
</evidence>
<feature type="transmembrane region" description="Helical" evidence="2">
    <location>
        <begin position="12"/>
        <end position="40"/>
    </location>
</feature>
<dbReference type="RefSeq" id="WP_124704219.1">
    <property type="nucleotide sequence ID" value="NZ_BGOW01000010.1"/>
</dbReference>
<dbReference type="Proteomes" id="UP000286806">
    <property type="component" value="Unassembled WGS sequence"/>
</dbReference>
<organism evidence="4 5">
    <name type="scientific">Sulfuriferula multivorans</name>
    <dbReference type="NCBI Taxonomy" id="1559896"/>
    <lineage>
        <taxon>Bacteria</taxon>
        <taxon>Pseudomonadati</taxon>
        <taxon>Pseudomonadota</taxon>
        <taxon>Betaproteobacteria</taxon>
        <taxon>Nitrosomonadales</taxon>
        <taxon>Sulfuricellaceae</taxon>
        <taxon>Sulfuriferula</taxon>
    </lineage>
</organism>
<dbReference type="EMBL" id="BGOW01000010">
    <property type="protein sequence ID" value="GBL45394.1"/>
    <property type="molecule type" value="Genomic_DNA"/>
</dbReference>
<feature type="region of interest" description="Disordered" evidence="1">
    <location>
        <begin position="350"/>
        <end position="389"/>
    </location>
</feature>
<dbReference type="GO" id="GO:0008381">
    <property type="term" value="F:mechanosensitive monoatomic ion channel activity"/>
    <property type="evidence" value="ECO:0007669"/>
    <property type="project" value="UniProtKB-ARBA"/>
</dbReference>
<protein>
    <submittedName>
        <fullName evidence="4">Membrane protein</fullName>
    </submittedName>
</protein>
<evidence type="ECO:0000256" key="1">
    <source>
        <dbReference type="SAM" id="MobiDB-lite"/>
    </source>
</evidence>
<dbReference type="PANTHER" id="PTHR30566">
    <property type="entry name" value="YNAI-RELATED MECHANOSENSITIVE ION CHANNEL"/>
    <property type="match status" value="1"/>
</dbReference>
<evidence type="ECO:0000256" key="2">
    <source>
        <dbReference type="SAM" id="Phobius"/>
    </source>
</evidence>
<gene>
    <name evidence="4" type="ORF">SFMTTN_1201</name>
</gene>
<sequence length="389" mass="42808">MQLAYLLKDVQAYPWLTFALVTMGVVVLALIAYAVIYAMLRRLTRSNTVSSVVVDYTACPAKLVLPLLAVKLALPAALDGLRHQQIFSDLVAMSLTLSITWLVMRAIAGVGEAVIRLHPTDTSDNMHARQIQTQTRVLARTVMFFVLLIGLASALMVLPGMRQIGGSLLASAGVAGIAAGLAARPVLGNLIAGLQIALTQPIRLDDVVIMENEWGRIEEITSTYVVVKIWDERRLVVPLQWVIEHPFENWTRSTSQLLGTVFLWLDYRLPLAPLRAELIRVCKAAPEWDQRVSMIQVVDSNEHGMQIRALISAADASRRWDLCCRVREALIDFVQREYPQCLPRVRAEIDRAERHPASTQPAPPPTRAGLGDSTAIKQPAGPEAPAAAP</sequence>
<comment type="caution">
    <text evidence="4">The sequence shown here is derived from an EMBL/GenBank/DDBJ whole genome shotgun (WGS) entry which is preliminary data.</text>
</comment>
<feature type="compositionally biased region" description="Low complexity" evidence="1">
    <location>
        <begin position="379"/>
        <end position="389"/>
    </location>
</feature>
<keyword evidence="5" id="KW-1185">Reference proteome</keyword>
<keyword evidence="2" id="KW-0812">Transmembrane</keyword>
<dbReference type="GO" id="GO:0016020">
    <property type="term" value="C:membrane"/>
    <property type="evidence" value="ECO:0007669"/>
    <property type="project" value="InterPro"/>
</dbReference>
<feature type="domain" description="Mechanosensitive ion channel MscS" evidence="3">
    <location>
        <begin position="186"/>
        <end position="252"/>
    </location>
</feature>